<reference evidence="4 5" key="1">
    <citation type="journal article" date="2015" name="Genome Announc.">
        <title>Expanding the biotechnology potential of lactobacilli through comparative genomics of 213 strains and associated genera.</title>
        <authorList>
            <person name="Sun Z."/>
            <person name="Harris H.M."/>
            <person name="McCann A."/>
            <person name="Guo C."/>
            <person name="Argimon S."/>
            <person name="Zhang W."/>
            <person name="Yang X."/>
            <person name="Jeffery I.B."/>
            <person name="Cooney J.C."/>
            <person name="Kagawa T.F."/>
            <person name="Liu W."/>
            <person name="Song Y."/>
            <person name="Salvetti E."/>
            <person name="Wrobel A."/>
            <person name="Rasinkangas P."/>
            <person name="Parkhill J."/>
            <person name="Rea M.C."/>
            <person name="O'Sullivan O."/>
            <person name="Ritari J."/>
            <person name="Douillard F.P."/>
            <person name="Paul Ross R."/>
            <person name="Yang R."/>
            <person name="Briner A.E."/>
            <person name="Felis G.E."/>
            <person name="de Vos W.M."/>
            <person name="Barrangou R."/>
            <person name="Klaenhammer T.R."/>
            <person name="Caufield P.W."/>
            <person name="Cui Y."/>
            <person name="Zhang H."/>
            <person name="O'Toole P.W."/>
        </authorList>
    </citation>
    <scope>NUCLEOTIDE SEQUENCE [LARGE SCALE GENOMIC DNA]</scope>
    <source>
        <strain evidence="4 5">DSM 19117</strain>
    </source>
</reference>
<dbReference type="GO" id="GO:0008374">
    <property type="term" value="F:O-acyltransferase activity"/>
    <property type="evidence" value="ECO:0007669"/>
    <property type="project" value="TreeGrafter"/>
</dbReference>
<dbReference type="InterPro" id="IPR018357">
    <property type="entry name" value="Hexapep_transf_CS"/>
</dbReference>
<dbReference type="AlphaFoldDB" id="A0A0R1JZS0"/>
<keyword evidence="3" id="KW-0677">Repeat</keyword>
<organism evidence="4 5">
    <name type="scientific">Levilactobacillus namurensis DSM 19117</name>
    <dbReference type="NCBI Taxonomy" id="1423773"/>
    <lineage>
        <taxon>Bacteria</taxon>
        <taxon>Bacillati</taxon>
        <taxon>Bacillota</taxon>
        <taxon>Bacilli</taxon>
        <taxon>Lactobacillales</taxon>
        <taxon>Lactobacillaceae</taxon>
        <taxon>Levilactobacillus</taxon>
    </lineage>
</organism>
<comment type="caution">
    <text evidence="4">The sequence shown here is derived from an EMBL/GenBank/DDBJ whole genome shotgun (WGS) entry which is preliminary data.</text>
</comment>
<name>A0A0R1JZS0_9LACO</name>
<dbReference type="PANTHER" id="PTHR23416">
    <property type="entry name" value="SIALIC ACID SYNTHASE-RELATED"/>
    <property type="match status" value="1"/>
</dbReference>
<dbReference type="GeneID" id="84782258"/>
<evidence type="ECO:0000313" key="4">
    <source>
        <dbReference type="EMBL" id="KRK76444.1"/>
    </source>
</evidence>
<gene>
    <name evidence="4" type="ORF">FD30_GL001381</name>
</gene>
<dbReference type="PROSITE" id="PS00101">
    <property type="entry name" value="HEXAPEP_TRANSFERASES"/>
    <property type="match status" value="1"/>
</dbReference>
<dbReference type="PANTHER" id="PTHR23416:SF23">
    <property type="entry name" value="ACETYLTRANSFERASE C18B11.09C-RELATED"/>
    <property type="match status" value="1"/>
</dbReference>
<evidence type="ECO:0000313" key="5">
    <source>
        <dbReference type="Proteomes" id="UP000051162"/>
    </source>
</evidence>
<dbReference type="EMBL" id="AZDT01000019">
    <property type="protein sequence ID" value="KRK76444.1"/>
    <property type="molecule type" value="Genomic_DNA"/>
</dbReference>
<protein>
    <submittedName>
        <fullName evidence="4">Putative galactoside O-acetyltransferase</fullName>
    </submittedName>
</protein>
<proteinExistence type="inferred from homology"/>
<keyword evidence="5" id="KW-1185">Reference proteome</keyword>
<dbReference type="InterPro" id="IPR051159">
    <property type="entry name" value="Hexapeptide_acetyltransf"/>
</dbReference>
<dbReference type="Gene3D" id="2.160.10.10">
    <property type="entry name" value="Hexapeptide repeat proteins"/>
    <property type="match status" value="1"/>
</dbReference>
<dbReference type="Pfam" id="PF00132">
    <property type="entry name" value="Hexapep"/>
    <property type="match status" value="1"/>
</dbReference>
<dbReference type="SUPFAM" id="SSF51161">
    <property type="entry name" value="Trimeric LpxA-like enzymes"/>
    <property type="match status" value="1"/>
</dbReference>
<keyword evidence="2 4" id="KW-0808">Transferase</keyword>
<accession>A0A0R1JZS0</accession>
<dbReference type="Proteomes" id="UP000051162">
    <property type="component" value="Unassembled WGS sequence"/>
</dbReference>
<evidence type="ECO:0000256" key="1">
    <source>
        <dbReference type="ARBA" id="ARBA00007274"/>
    </source>
</evidence>
<dbReference type="OrthoDB" id="9812571at2"/>
<dbReference type="STRING" id="1423773.FD30_GL001381"/>
<dbReference type="InterPro" id="IPR001451">
    <property type="entry name" value="Hexapep"/>
</dbReference>
<dbReference type="RefSeq" id="WP_056943961.1">
    <property type="nucleotide sequence ID" value="NZ_AZDT01000019.1"/>
</dbReference>
<evidence type="ECO:0000256" key="2">
    <source>
        <dbReference type="ARBA" id="ARBA00022679"/>
    </source>
</evidence>
<dbReference type="InterPro" id="IPR011004">
    <property type="entry name" value="Trimer_LpxA-like_sf"/>
</dbReference>
<comment type="similarity">
    <text evidence="1">Belongs to the transferase hexapeptide repeat family.</text>
</comment>
<dbReference type="PATRIC" id="fig|1423773.3.peg.1416"/>
<sequence length="179" mass="18903">MQIYDMTQPAYQQLQAEFTTSRQGCFAINTSAPDSPQQRAAMADLFQDALPADSTIWAPVKIDRIHHFHVGHHAFINHDLTTVALGGIYIGDNVQIAPGVTLLTANHDIAHMNILKTAPIRIEAGAWIGANATILPGVTVGTGAIVGAGAVVTKNVAPHTLVGGNPAKFIKAVAQTSHD</sequence>
<evidence type="ECO:0000256" key="3">
    <source>
        <dbReference type="ARBA" id="ARBA00022737"/>
    </source>
</evidence>